<evidence type="ECO:0000256" key="4">
    <source>
        <dbReference type="ARBA" id="ARBA00022692"/>
    </source>
</evidence>
<feature type="transmembrane region" description="Helical" evidence="9">
    <location>
        <begin position="250"/>
        <end position="267"/>
    </location>
</feature>
<dbReference type="GO" id="GO:0065002">
    <property type="term" value="P:intracellular protein transmembrane transport"/>
    <property type="evidence" value="ECO:0007669"/>
    <property type="project" value="UniProtKB-UniRule"/>
</dbReference>
<reference evidence="11 12" key="1">
    <citation type="journal article" date="2015" name="Nature">
        <title>rRNA introns, odd ribosomes, and small enigmatic genomes across a large radiation of phyla.</title>
        <authorList>
            <person name="Brown C.T."/>
            <person name="Hug L.A."/>
            <person name="Thomas B.C."/>
            <person name="Sharon I."/>
            <person name="Castelle C.J."/>
            <person name="Singh A."/>
            <person name="Wilkins M.J."/>
            <person name="Williams K.H."/>
            <person name="Banfield J.F."/>
        </authorList>
    </citation>
    <scope>NUCLEOTIDE SEQUENCE [LARGE SCALE GENOMIC DNA]</scope>
</reference>
<keyword evidence="2 9" id="KW-0813">Transport</keyword>
<dbReference type="PANTHER" id="PTHR30081">
    <property type="entry name" value="PROTEIN-EXPORT MEMBRANE PROTEIN SEC"/>
    <property type="match status" value="1"/>
</dbReference>
<organism evidence="11 12">
    <name type="scientific">Candidatus Falkowbacteria bacterium GW2011_GWA2_41_14</name>
    <dbReference type="NCBI Taxonomy" id="1618635"/>
    <lineage>
        <taxon>Bacteria</taxon>
        <taxon>Candidatus Falkowiibacteriota</taxon>
    </lineage>
</organism>
<comment type="function">
    <text evidence="9">Part of the Sec protein translocase complex. Interacts with the SecYEG preprotein conducting channel. SecDF uses the proton motive force (PMF) to complete protein translocation after the ATP-dependent function of SecA.</text>
</comment>
<dbReference type="AlphaFoldDB" id="A0A0G0X4L6"/>
<evidence type="ECO:0000256" key="7">
    <source>
        <dbReference type="ARBA" id="ARBA00023010"/>
    </source>
</evidence>
<keyword evidence="8 9" id="KW-0472">Membrane</keyword>
<keyword evidence="4 9" id="KW-0812">Transmembrane</keyword>
<evidence type="ECO:0000256" key="9">
    <source>
        <dbReference type="HAMAP-Rule" id="MF_01464"/>
    </source>
</evidence>
<evidence type="ECO:0000256" key="6">
    <source>
        <dbReference type="ARBA" id="ARBA00022989"/>
    </source>
</evidence>
<evidence type="ECO:0000256" key="2">
    <source>
        <dbReference type="ARBA" id="ARBA00022448"/>
    </source>
</evidence>
<comment type="caution">
    <text evidence="11">The sequence shown here is derived from an EMBL/GenBank/DDBJ whole genome shotgun (WGS) entry which is preliminary data.</text>
</comment>
<dbReference type="PANTHER" id="PTHR30081:SF8">
    <property type="entry name" value="PROTEIN TRANSLOCASE SUBUNIT SECF"/>
    <property type="match status" value="1"/>
</dbReference>
<dbReference type="Pfam" id="PF07549">
    <property type="entry name" value="Sec_GG"/>
    <property type="match status" value="1"/>
</dbReference>
<dbReference type="GO" id="GO:0005886">
    <property type="term" value="C:plasma membrane"/>
    <property type="evidence" value="ECO:0007669"/>
    <property type="project" value="UniProtKB-SubCell"/>
</dbReference>
<comment type="subunit">
    <text evidence="9">Forms a complex with SecD. Part of the essential Sec protein translocation apparatus which comprises SecA, SecYEG and auxiliary proteins SecDF. Other proteins may also be involved.</text>
</comment>
<dbReference type="InterPro" id="IPR048634">
    <property type="entry name" value="SecD_SecF_C"/>
</dbReference>
<evidence type="ECO:0000259" key="10">
    <source>
        <dbReference type="Pfam" id="PF02355"/>
    </source>
</evidence>
<keyword evidence="7 9" id="KW-0811">Translocation</keyword>
<keyword evidence="3 9" id="KW-1003">Cell membrane</keyword>
<comment type="subcellular location">
    <subcellularLocation>
        <location evidence="1 9">Cell membrane</location>
        <topology evidence="1 9">Multi-pass membrane protein</topology>
    </subcellularLocation>
</comment>
<dbReference type="NCBIfam" id="TIGR00966">
    <property type="entry name" value="transloc_SecF"/>
    <property type="match status" value="1"/>
</dbReference>
<feature type="transmembrane region" description="Helical" evidence="9">
    <location>
        <begin position="273"/>
        <end position="298"/>
    </location>
</feature>
<dbReference type="Proteomes" id="UP000034190">
    <property type="component" value="Unassembled WGS sequence"/>
</dbReference>
<evidence type="ECO:0000256" key="3">
    <source>
        <dbReference type="ARBA" id="ARBA00022475"/>
    </source>
</evidence>
<dbReference type="GO" id="GO:0043952">
    <property type="term" value="P:protein transport by the Sec complex"/>
    <property type="evidence" value="ECO:0007669"/>
    <property type="project" value="UniProtKB-UniRule"/>
</dbReference>
<dbReference type="PRINTS" id="PR01755">
    <property type="entry name" value="SECFTRNLCASE"/>
</dbReference>
<evidence type="ECO:0000256" key="8">
    <source>
        <dbReference type="ARBA" id="ARBA00023136"/>
    </source>
</evidence>
<gene>
    <name evidence="9" type="primary">secF</name>
    <name evidence="11" type="ORF">UU43_C0004G0043</name>
</gene>
<dbReference type="NCBIfam" id="TIGR00916">
    <property type="entry name" value="2A0604s01"/>
    <property type="match status" value="1"/>
</dbReference>
<accession>A0A0G0X4L6</accession>
<evidence type="ECO:0000313" key="11">
    <source>
        <dbReference type="EMBL" id="KKR91595.1"/>
    </source>
</evidence>
<protein>
    <recommendedName>
        <fullName evidence="9">Protein-export membrane protein SecF</fullName>
    </recommendedName>
</protein>
<evidence type="ECO:0000256" key="1">
    <source>
        <dbReference type="ARBA" id="ARBA00004651"/>
    </source>
</evidence>
<dbReference type="InterPro" id="IPR005665">
    <property type="entry name" value="SecF_bac"/>
</dbReference>
<proteinExistence type="inferred from homology"/>
<evidence type="ECO:0000313" key="12">
    <source>
        <dbReference type="Proteomes" id="UP000034190"/>
    </source>
</evidence>
<dbReference type="InterPro" id="IPR022645">
    <property type="entry name" value="SecD/SecF_bac"/>
</dbReference>
<feature type="transmembrane region" description="Helical" evidence="9">
    <location>
        <begin position="12"/>
        <end position="34"/>
    </location>
</feature>
<dbReference type="InterPro" id="IPR055344">
    <property type="entry name" value="SecD_SecF_C_bact"/>
</dbReference>
<dbReference type="GO" id="GO:0006605">
    <property type="term" value="P:protein targeting"/>
    <property type="evidence" value="ECO:0007669"/>
    <property type="project" value="UniProtKB-UniRule"/>
</dbReference>
<comment type="similarity">
    <text evidence="9">Belongs to the SecD/SecF family. SecF subfamily.</text>
</comment>
<dbReference type="EMBL" id="LCAP01000004">
    <property type="protein sequence ID" value="KKR91595.1"/>
    <property type="molecule type" value="Genomic_DNA"/>
</dbReference>
<dbReference type="InterPro" id="IPR022813">
    <property type="entry name" value="SecD/SecF_arch_bac"/>
</dbReference>
<feature type="transmembrane region" description="Helical" evidence="9">
    <location>
        <begin position="166"/>
        <end position="188"/>
    </location>
</feature>
<dbReference type="Pfam" id="PF02355">
    <property type="entry name" value="SecD_SecF_C"/>
    <property type="match status" value="1"/>
</dbReference>
<keyword evidence="5 9" id="KW-0653">Protein transport</keyword>
<keyword evidence="6 9" id="KW-1133">Transmembrane helix</keyword>
<dbReference type="Gene3D" id="1.20.1640.10">
    <property type="entry name" value="Multidrug efflux transporter AcrB transmembrane domain"/>
    <property type="match status" value="1"/>
</dbReference>
<feature type="domain" description="Protein export membrane protein SecD/SecF C-terminal" evidence="10">
    <location>
        <begin position="110"/>
        <end position="301"/>
    </location>
</feature>
<dbReference type="HAMAP" id="MF_01464_B">
    <property type="entry name" value="SecF_B"/>
    <property type="match status" value="1"/>
</dbReference>
<feature type="transmembrane region" description="Helical" evidence="9">
    <location>
        <begin position="135"/>
        <end position="154"/>
    </location>
</feature>
<feature type="transmembrane region" description="Helical" evidence="9">
    <location>
        <begin position="200"/>
        <end position="219"/>
    </location>
</feature>
<dbReference type="PATRIC" id="fig|1618635.3.peg.341"/>
<name>A0A0G0X4L6_9BACT</name>
<dbReference type="SUPFAM" id="SSF82866">
    <property type="entry name" value="Multidrug efflux transporter AcrB transmembrane domain"/>
    <property type="match status" value="1"/>
</dbReference>
<sequence>MKVIHYRSMWYIISGTIVGASIIALLVFGLRLGIDFTGGSLLEVRYPQGIAIPQAADIKATLEKEGIPSPVVQLTDQNGALIRTKDLTEEEHQKTVDALKTAISGQGEEKIAVEVEELRFESIGPVIGKELRQKAGYAMALVLVLIILYIAWSFRKVSKPVASWKYGVIAVVALIHDVGITFGVFAVLGKVMGIEVDLAFIAAALTVLGYSVNDTIVVFDRIRENLARQGSGHFEETVEESIVQTFVRSINTSFTTLLTLLALFFFGGESIKWFMLALLVGIGVGTYSSIFIASPLLVSWERFIHKRA</sequence>
<dbReference type="GO" id="GO:0015450">
    <property type="term" value="F:protein-transporting ATPase activity"/>
    <property type="evidence" value="ECO:0007669"/>
    <property type="project" value="InterPro"/>
</dbReference>
<dbReference type="InterPro" id="IPR022646">
    <property type="entry name" value="SecD/SecF_CS"/>
</dbReference>
<evidence type="ECO:0000256" key="5">
    <source>
        <dbReference type="ARBA" id="ARBA00022927"/>
    </source>
</evidence>